<evidence type="ECO:0000313" key="1">
    <source>
        <dbReference type="EMBL" id="TQJ09299.1"/>
    </source>
</evidence>
<dbReference type="AlphaFoldDB" id="A0A542E202"/>
<name>A0A542E202_9MICO</name>
<sequence length="224" mass="23805">MTDLLSGSDLARVELPPGVTGFGFTEVRYLLARHDEPAAATAREVLGLDAAPEDDWVLAAGLASLAARGLAVADRDRAQSRGEAALLEVLLSRGHRWTGIGMREGDDGQGDLLVVIEAPGVVGLLQPRIFGTWFVSLSADPAEVADPSRLVAPSLLEARTRHDRLGFALETRTERGVVGRRYARPAEGGWAVSDTLQGPREHVALEATEALVRSVLTAGEVTRG</sequence>
<proteinExistence type="predicted"/>
<protein>
    <recommendedName>
        <fullName evidence="3">ESAT-6 protein secretion system EspG family protein</fullName>
    </recommendedName>
</protein>
<gene>
    <name evidence="1" type="ORF">FB458_2409</name>
</gene>
<dbReference type="Proteomes" id="UP000317893">
    <property type="component" value="Unassembled WGS sequence"/>
</dbReference>
<reference evidence="1 2" key="1">
    <citation type="submission" date="2019-06" db="EMBL/GenBank/DDBJ databases">
        <title>Sequencing the genomes of 1000 actinobacteria strains.</title>
        <authorList>
            <person name="Klenk H.-P."/>
        </authorList>
    </citation>
    <scope>NUCLEOTIDE SEQUENCE [LARGE SCALE GENOMIC DNA]</scope>
    <source>
        <strain evidence="1 2">DSM 18607</strain>
    </source>
</reference>
<dbReference type="RefSeq" id="WP_141848695.1">
    <property type="nucleotide sequence ID" value="NZ_BAAAPR010000014.1"/>
</dbReference>
<dbReference type="OrthoDB" id="4858440at2"/>
<comment type="caution">
    <text evidence="1">The sequence shown here is derived from an EMBL/GenBank/DDBJ whole genome shotgun (WGS) entry which is preliminary data.</text>
</comment>
<dbReference type="EMBL" id="VFMN01000001">
    <property type="protein sequence ID" value="TQJ09299.1"/>
    <property type="molecule type" value="Genomic_DNA"/>
</dbReference>
<evidence type="ECO:0000313" key="2">
    <source>
        <dbReference type="Proteomes" id="UP000317893"/>
    </source>
</evidence>
<organism evidence="1 2">
    <name type="scientific">Lapillicoccus jejuensis</name>
    <dbReference type="NCBI Taxonomy" id="402171"/>
    <lineage>
        <taxon>Bacteria</taxon>
        <taxon>Bacillati</taxon>
        <taxon>Actinomycetota</taxon>
        <taxon>Actinomycetes</taxon>
        <taxon>Micrococcales</taxon>
        <taxon>Intrasporangiaceae</taxon>
        <taxon>Lapillicoccus</taxon>
    </lineage>
</organism>
<evidence type="ECO:0008006" key="3">
    <source>
        <dbReference type="Google" id="ProtNLM"/>
    </source>
</evidence>
<keyword evidence="2" id="KW-1185">Reference proteome</keyword>
<accession>A0A542E202</accession>